<proteinExistence type="predicted"/>
<dbReference type="RefSeq" id="WP_055341747.1">
    <property type="nucleotide sequence ID" value="NZ_CDNI01000003.1"/>
</dbReference>
<dbReference type="EMBL" id="CEKZ01000003">
    <property type="protein sequence ID" value="CEQ03410.1"/>
    <property type="molecule type" value="Genomic_DNA"/>
</dbReference>
<dbReference type="OrthoDB" id="3192849at2"/>
<evidence type="ECO:0000313" key="2">
    <source>
        <dbReference type="EMBL" id="CEQ03410.1"/>
    </source>
</evidence>
<accession>A0A0C7R3J5</accession>
<evidence type="ECO:0000259" key="1">
    <source>
        <dbReference type="Pfam" id="PF11823"/>
    </source>
</evidence>
<dbReference type="Proteomes" id="UP000049127">
    <property type="component" value="Unassembled WGS sequence"/>
</dbReference>
<dbReference type="InterPro" id="IPR021778">
    <property type="entry name" value="Se/S_carrier-like"/>
</dbReference>
<name>A0A0C7R3J5_PARSO</name>
<reference evidence="2 3" key="1">
    <citation type="submission" date="2015-01" db="EMBL/GenBank/DDBJ databases">
        <authorList>
            <person name="Aslett A.Martin."/>
            <person name="De Silva Nishadi"/>
        </authorList>
    </citation>
    <scope>NUCLEOTIDE SEQUENCE [LARGE SCALE GENOMIC DNA]</scope>
    <source>
        <strain evidence="2 3">R28058</strain>
    </source>
</reference>
<protein>
    <submittedName>
        <fullName evidence="2">Protein of uncharacterized function (DUF3343)</fullName>
    </submittedName>
</protein>
<feature type="domain" description="Putative Se/S carrier protein-like" evidence="1">
    <location>
        <begin position="2"/>
        <end position="48"/>
    </location>
</feature>
<sequence length="79" mass="9202">MNYFATFFTHSGAIKFSRFLTKVKILNESCPLPRKLSSNCGIGVSFSYTGDIDELYIDDIEKIYFIDNDKYCLYKDFDD</sequence>
<dbReference type="AlphaFoldDB" id="A0A0C7R3J5"/>
<dbReference type="Pfam" id="PF11823">
    <property type="entry name" value="Se_S_carrier"/>
    <property type="match status" value="1"/>
</dbReference>
<gene>
    <name evidence="2" type="ORF">R28058_11431</name>
</gene>
<evidence type="ECO:0000313" key="3">
    <source>
        <dbReference type="Proteomes" id="UP000049127"/>
    </source>
</evidence>
<organism evidence="2 3">
    <name type="scientific">Paraclostridium sordellii</name>
    <name type="common">Clostridium sordellii</name>
    <dbReference type="NCBI Taxonomy" id="1505"/>
    <lineage>
        <taxon>Bacteria</taxon>
        <taxon>Bacillati</taxon>
        <taxon>Bacillota</taxon>
        <taxon>Clostridia</taxon>
        <taxon>Peptostreptococcales</taxon>
        <taxon>Peptostreptococcaceae</taxon>
        <taxon>Paraclostridium</taxon>
    </lineage>
</organism>